<name>A0A2S9WS29_9FLAO</name>
<gene>
    <name evidence="1" type="ORF">BST86_03895</name>
</gene>
<sequence length="444" mass="52414">MEKPYIEIESKDFIQYPFETQKPDGYELPENYPNCCDSHIHNYKLLKDYLKKFPNCCQKHREFFERFNFNKKQIYGNTPIWILNSVQYTHFKILEALPKEDWFEDITEYIEYCAWSMGTPAIGSHIYIELVTLFIQKKEVKIPFEKRKALLKYFKEIENTNPANEKVSINLLYNIYQKWLNAFPFDLHFFKELKPFFSSKFPVLHGIERTNRYLGISKAKIVTPTELVQFLSRQTNELLSCIDTVQLVNDGYIDDAKKIKIDFINQAHRATQRELTVQYNKGEKKYIRTIKKWLDNEKEYFKEIEPQLKAAPASAARKPKEPIKTFGFKGDSAPLLSTLKSLQLRVNLLKEDHTTVEQLHTLLISKDFSNLGIKVHLDCETTQFRYIIKKMKDHFTRFRPIDISDSQLFLSSNSSLLNSSNLSSANIDDPKEKETIDRIFKEMQ</sequence>
<dbReference type="OrthoDB" id="1365454at2"/>
<keyword evidence="2" id="KW-1185">Reference proteome</keyword>
<proteinExistence type="predicted"/>
<dbReference type="InterPro" id="IPR046725">
    <property type="entry name" value="DUF6617"/>
</dbReference>
<reference evidence="1 2" key="1">
    <citation type="submission" date="2016-11" db="EMBL/GenBank/DDBJ databases">
        <title>Trade-off between light-utilization and light-protection in marine flavobacteria.</title>
        <authorList>
            <person name="Kumagai Y."/>
        </authorList>
    </citation>
    <scope>NUCLEOTIDE SEQUENCE [LARGE SCALE GENOMIC DNA]</scope>
    <source>
        <strain evidence="1 2">JCM 17109</strain>
    </source>
</reference>
<organism evidence="1 2">
    <name type="scientific">Nonlabens agnitus</name>
    <dbReference type="NCBI Taxonomy" id="870484"/>
    <lineage>
        <taxon>Bacteria</taxon>
        <taxon>Pseudomonadati</taxon>
        <taxon>Bacteroidota</taxon>
        <taxon>Flavobacteriia</taxon>
        <taxon>Flavobacteriales</taxon>
        <taxon>Flavobacteriaceae</taxon>
        <taxon>Nonlabens</taxon>
    </lineage>
</organism>
<dbReference type="AlphaFoldDB" id="A0A2S9WS29"/>
<evidence type="ECO:0000313" key="2">
    <source>
        <dbReference type="Proteomes" id="UP000239532"/>
    </source>
</evidence>
<evidence type="ECO:0000313" key="1">
    <source>
        <dbReference type="EMBL" id="PRP66292.1"/>
    </source>
</evidence>
<accession>A0A2S9WS29</accession>
<dbReference type="Pfam" id="PF20322">
    <property type="entry name" value="DUF6617"/>
    <property type="match status" value="1"/>
</dbReference>
<evidence type="ECO:0008006" key="3">
    <source>
        <dbReference type="Google" id="ProtNLM"/>
    </source>
</evidence>
<dbReference type="RefSeq" id="WP_105982133.1">
    <property type="nucleotide sequence ID" value="NZ_MQUC01000003.1"/>
</dbReference>
<protein>
    <recommendedName>
        <fullName evidence="3">TerB N-terminal domain-containing protein</fullName>
    </recommendedName>
</protein>
<dbReference type="EMBL" id="MQUC01000003">
    <property type="protein sequence ID" value="PRP66292.1"/>
    <property type="molecule type" value="Genomic_DNA"/>
</dbReference>
<dbReference type="Proteomes" id="UP000239532">
    <property type="component" value="Unassembled WGS sequence"/>
</dbReference>
<comment type="caution">
    <text evidence="1">The sequence shown here is derived from an EMBL/GenBank/DDBJ whole genome shotgun (WGS) entry which is preliminary data.</text>
</comment>